<gene>
    <name evidence="8" type="ORF">HELGO_WM20184</name>
</gene>
<dbReference type="GO" id="GO:0006412">
    <property type="term" value="P:translation"/>
    <property type="evidence" value="ECO:0007669"/>
    <property type="project" value="UniProtKB-KW"/>
</dbReference>
<dbReference type="InterPro" id="IPR008925">
    <property type="entry name" value="aa_tRNA-synth_I_cd-bd_sf"/>
</dbReference>
<dbReference type="InterPro" id="IPR020751">
    <property type="entry name" value="aa-tRNA-synth_I_codon-bd_sub2"/>
</dbReference>
<protein>
    <submittedName>
        <fullName evidence="8">Glutamyl-tRNA(Gln) synthetase (EC)</fullName>
        <ecNumber evidence="8">6.1.1.24</ecNumber>
    </submittedName>
</protein>
<dbReference type="InterPro" id="IPR045462">
    <property type="entry name" value="aa-tRNA-synth_I_cd-bd"/>
</dbReference>
<accession>A0A6S6TR51</accession>
<organism evidence="8">
    <name type="scientific">uncultured Sulfurovum sp</name>
    <dbReference type="NCBI Taxonomy" id="269237"/>
    <lineage>
        <taxon>Bacteria</taxon>
        <taxon>Pseudomonadati</taxon>
        <taxon>Campylobacterota</taxon>
        <taxon>Epsilonproteobacteria</taxon>
        <taxon>Campylobacterales</taxon>
        <taxon>Sulfurovaceae</taxon>
        <taxon>Sulfurovum</taxon>
        <taxon>environmental samples</taxon>
    </lineage>
</organism>
<keyword evidence="6" id="KW-0030">Aminoacyl-tRNA synthetase</keyword>
<feature type="non-terminal residue" evidence="8">
    <location>
        <position position="1"/>
    </location>
</feature>
<evidence type="ECO:0000259" key="7">
    <source>
        <dbReference type="Pfam" id="PF19269"/>
    </source>
</evidence>
<evidence type="ECO:0000256" key="6">
    <source>
        <dbReference type="ARBA" id="ARBA00023146"/>
    </source>
</evidence>
<keyword evidence="3" id="KW-0547">Nucleotide-binding</keyword>
<dbReference type="AlphaFoldDB" id="A0A6S6TR51"/>
<dbReference type="SUPFAM" id="SSF48163">
    <property type="entry name" value="An anticodon-binding domain of class I aminoacyl-tRNA synthetases"/>
    <property type="match status" value="1"/>
</dbReference>
<keyword evidence="5" id="KW-0648">Protein biosynthesis</keyword>
<dbReference type="GO" id="GO:0000049">
    <property type="term" value="F:tRNA binding"/>
    <property type="evidence" value="ECO:0007669"/>
    <property type="project" value="InterPro"/>
</dbReference>
<reference evidence="8" key="1">
    <citation type="submission" date="2020-01" db="EMBL/GenBank/DDBJ databases">
        <authorList>
            <person name="Meier V. D."/>
            <person name="Meier V D."/>
        </authorList>
    </citation>
    <scope>NUCLEOTIDE SEQUENCE</scope>
    <source>
        <strain evidence="8">HLG_WM_MAG_02</strain>
    </source>
</reference>
<keyword evidence="4" id="KW-0067">ATP-binding</keyword>
<dbReference type="GO" id="GO:0050561">
    <property type="term" value="F:glutamate-tRNA(Gln) ligase activity"/>
    <property type="evidence" value="ECO:0007669"/>
    <property type="project" value="UniProtKB-EC"/>
</dbReference>
<sequence>TSLTFDISKLRYINREHLRLMDDKKLSTLFGFADADIGKLAKVYLEECSTSNELEEKIRLIFKTKDFSKEWGVQMIIIKEIIALAPAFETFNELQKHIKDKSGLKEENLFQPLRYLLTGTGNGPELSDIYPFIKSYILEVAS</sequence>
<dbReference type="Pfam" id="PF19269">
    <property type="entry name" value="Anticodon_2"/>
    <property type="match status" value="1"/>
</dbReference>
<keyword evidence="2 8" id="KW-0436">Ligase</keyword>
<keyword evidence="1" id="KW-0963">Cytoplasm</keyword>
<dbReference type="EC" id="6.1.1.24" evidence="8"/>
<evidence type="ECO:0000256" key="1">
    <source>
        <dbReference type="ARBA" id="ARBA00022490"/>
    </source>
</evidence>
<evidence type="ECO:0000256" key="5">
    <source>
        <dbReference type="ARBA" id="ARBA00022917"/>
    </source>
</evidence>
<dbReference type="EMBL" id="CACVAZ010000146">
    <property type="protein sequence ID" value="CAA6821914.1"/>
    <property type="molecule type" value="Genomic_DNA"/>
</dbReference>
<feature type="domain" description="Aminoacyl-tRNA synthetase class I anticodon-binding" evidence="7">
    <location>
        <begin position="33"/>
        <end position="130"/>
    </location>
</feature>
<dbReference type="Gene3D" id="1.10.10.350">
    <property type="match status" value="1"/>
</dbReference>
<evidence type="ECO:0000256" key="4">
    <source>
        <dbReference type="ARBA" id="ARBA00022840"/>
    </source>
</evidence>
<proteinExistence type="predicted"/>
<dbReference type="GO" id="GO:0005524">
    <property type="term" value="F:ATP binding"/>
    <property type="evidence" value="ECO:0007669"/>
    <property type="project" value="UniProtKB-KW"/>
</dbReference>
<evidence type="ECO:0000313" key="8">
    <source>
        <dbReference type="EMBL" id="CAA6821914.1"/>
    </source>
</evidence>
<evidence type="ECO:0000256" key="3">
    <source>
        <dbReference type="ARBA" id="ARBA00022741"/>
    </source>
</evidence>
<evidence type="ECO:0000256" key="2">
    <source>
        <dbReference type="ARBA" id="ARBA00022598"/>
    </source>
</evidence>
<name>A0A6S6TR51_9BACT</name>